<dbReference type="AlphaFoldDB" id="A0AAI8YH06"/>
<organism evidence="1 2">
    <name type="scientific">Anthostomella pinea</name>
    <dbReference type="NCBI Taxonomy" id="933095"/>
    <lineage>
        <taxon>Eukaryota</taxon>
        <taxon>Fungi</taxon>
        <taxon>Dikarya</taxon>
        <taxon>Ascomycota</taxon>
        <taxon>Pezizomycotina</taxon>
        <taxon>Sordariomycetes</taxon>
        <taxon>Xylariomycetidae</taxon>
        <taxon>Xylariales</taxon>
        <taxon>Xylariaceae</taxon>
        <taxon>Anthostomella</taxon>
    </lineage>
</organism>
<reference evidence="1" key="1">
    <citation type="submission" date="2023-10" db="EMBL/GenBank/DDBJ databases">
        <authorList>
            <person name="Hackl T."/>
        </authorList>
    </citation>
    <scope>NUCLEOTIDE SEQUENCE</scope>
</reference>
<dbReference type="Proteomes" id="UP001295740">
    <property type="component" value="Unassembled WGS sequence"/>
</dbReference>
<keyword evidence="2" id="KW-1185">Reference proteome</keyword>
<gene>
    <name evidence="1" type="ORF">KHLLAP_LOCUS4998</name>
</gene>
<name>A0AAI8YH06_9PEZI</name>
<dbReference type="EMBL" id="CAUWAG010000006">
    <property type="protein sequence ID" value="CAJ2504530.1"/>
    <property type="molecule type" value="Genomic_DNA"/>
</dbReference>
<protein>
    <submittedName>
        <fullName evidence="1">Uu.00g119240.m01.CDS01</fullName>
    </submittedName>
</protein>
<comment type="caution">
    <text evidence="1">The sequence shown here is derived from an EMBL/GenBank/DDBJ whole genome shotgun (WGS) entry which is preliminary data.</text>
</comment>
<evidence type="ECO:0000313" key="2">
    <source>
        <dbReference type="Proteomes" id="UP001295740"/>
    </source>
</evidence>
<evidence type="ECO:0000313" key="1">
    <source>
        <dbReference type="EMBL" id="CAJ2504530.1"/>
    </source>
</evidence>
<accession>A0AAI8YH06</accession>
<sequence length="87" mass="9101">MSPTEPMDTGISTVHAAVVETLTRAAAMIANVRVFGGRRTPINSTTVAYASSGKRTMQRNITIRQNVVAGASSINQTSDLGTGPPLE</sequence>
<proteinExistence type="predicted"/>